<dbReference type="Proteomes" id="UP000245626">
    <property type="component" value="Unassembled WGS sequence"/>
</dbReference>
<protein>
    <submittedName>
        <fullName evidence="1">Uncharacterized protein</fullName>
    </submittedName>
</protein>
<dbReference type="EMBL" id="KZ820205">
    <property type="protein sequence ID" value="PWN48434.1"/>
    <property type="molecule type" value="Genomic_DNA"/>
</dbReference>
<evidence type="ECO:0000313" key="2">
    <source>
        <dbReference type="Proteomes" id="UP000245626"/>
    </source>
</evidence>
<evidence type="ECO:0000313" key="1">
    <source>
        <dbReference type="EMBL" id="PWN48434.1"/>
    </source>
</evidence>
<name>A0ACD0NRJ0_9BASI</name>
<proteinExistence type="predicted"/>
<accession>A0ACD0NRJ0</accession>
<gene>
    <name evidence="1" type="ORF">IE53DRAFT_370626</name>
</gene>
<keyword evidence="2" id="KW-1185">Reference proteome</keyword>
<reference evidence="1 2" key="1">
    <citation type="journal article" date="2018" name="Mol. Biol. Evol.">
        <title>Broad Genomic Sampling Reveals a Smut Pathogenic Ancestry of the Fungal Clade Ustilaginomycotina.</title>
        <authorList>
            <person name="Kijpornyongpan T."/>
            <person name="Mondo S.J."/>
            <person name="Barry K."/>
            <person name="Sandor L."/>
            <person name="Lee J."/>
            <person name="Lipzen A."/>
            <person name="Pangilinan J."/>
            <person name="LaButti K."/>
            <person name="Hainaut M."/>
            <person name="Henrissat B."/>
            <person name="Grigoriev I.V."/>
            <person name="Spatafora J.W."/>
            <person name="Aime M.C."/>
        </authorList>
    </citation>
    <scope>NUCLEOTIDE SEQUENCE [LARGE SCALE GENOMIC DNA]</scope>
    <source>
        <strain evidence="1 2">SA 807</strain>
    </source>
</reference>
<sequence length="1452" mass="154924">MPPQYPSPTSQPSSSTSPTPGARPAAPVGTEASATPPVASKKPRKAKAQVKSQSDMPSSSSTPNLDQPPFQQTSRPLARAILVCKRCRSKKIKCDQGFPSCGSCVKANEVCVGLDPATGREVSRSYITELEERVALLEKELEDARQTPSTTSVKMEGDGSSLFGGTRALTPPERSAHKRAAEGFDLGDSRDGSANDRPQKRRPNFLGASSSLLYEDSDVVHGRSRSAPGYPAGQGQGQGQTGNVAPISALLYEGGSERRGRLPGPADLLRAGSRPGLERHDSSDLTAAKLLAEAIGQSNSRSRDPLKSSSRGEGLRHWRGVKSYEEGRLPSIFPVETFHREDPARAAATKTTAGIESRKDGEVERPGVDLVMDGAGQAEARNESDLVPPALERNDSGQSSQSGYLSPTGSRSRGSNRSPTDDADPLQYARATEGADITVPPPEHTAKATQPAPFPPIPAARKLVDAYFQRVNPQCPILNQATFMPRFEKACKVGLERARARARARGHTHPSFTAHPSDENENENELEIELESADGHLFHLVLAIASAMSWTRPDSSAENHHEAAMRYLDPRRMMVSKEGQGLSGKNVINGRDTLEQLQCLLLTALYSMMRAMRPGVWYCLGVALRLATGIGLHAETHAASESSEVRPEGGETLAEKRRRLFWCTYSLDRQVCVHLRRPFGIADTDIRVQLPWHDECLQMEYEPEPGEVLLLQEAYGDDVAAAVADRKSAEAASALAALGVDGGERLVLDGRRRRPAKLDASRWVSMSFFKMRIFQSEIHNLLHQQGELPRRFNNFEQWKVDMLSRLASWRRKAPSSKEQLEAGGCSYNPIFLELNYRQTLLLIYSVSPRFPNPTKEDLANVEECCRLIIDTYELLSREGQMNYTWMTGHNVYTASSSYLWAIWSQQTTSDPRTASSSVALGFRSKVEEVDHYAKASDRVLQSLKWHNADKCRSCLKSMFRATIDFIKRINRVAAGLEGGGDGKPKHKRVKSGLNPGVQPNADEGGAVGSAVERWSRPRPLNAAERSWESSRTSDVRTQSSERAAAGEEAGMAHGLRVRQQRADAATYGGGLLPRQEPSSAAGAPRVSGRRPSSSSAWTAGDGGLGASLSDGPPPSASDFDPTYPNAPSSSLSMPPCHPVAPGIPLSYSGNVGASQESPLSHYESHGPAPTVDGGGAGRSKPTVYPQREAPWSQSPSSSSHLSPLNHFQHGAGAASTSMGTPTSEMIATGKHRMSVGSGSSLLVGPPAASSSSAPGSSPSHGLSIELGSHSVGKSPEGFGGGGLGGLLNSDSPTSLNAHYSREMAGYAKLLDSELRDAAGWGYGVEGADIFGMGTFDSNLSNMFSQAFGPSVGGGGGGGEDQEGGAAAVAVAVAASWIASGGTANNDVSSVGMNNGSAADLGNQQNYTMPDWEALGFGFVNGGIETDTFQGPSIGFEEQRIVNGGGGKANGAQ</sequence>
<organism evidence="1 2">
    <name type="scientific">Violaceomyces palustris</name>
    <dbReference type="NCBI Taxonomy" id="1673888"/>
    <lineage>
        <taxon>Eukaryota</taxon>
        <taxon>Fungi</taxon>
        <taxon>Dikarya</taxon>
        <taxon>Basidiomycota</taxon>
        <taxon>Ustilaginomycotina</taxon>
        <taxon>Ustilaginomycetes</taxon>
        <taxon>Violaceomycetales</taxon>
        <taxon>Violaceomycetaceae</taxon>
        <taxon>Violaceomyces</taxon>
    </lineage>
</organism>